<dbReference type="RefSeq" id="WP_145245208.1">
    <property type="nucleotide sequence ID" value="NZ_CP036278.1"/>
</dbReference>
<dbReference type="EMBL" id="CP036278">
    <property type="protein sequence ID" value="QDU54194.1"/>
    <property type="molecule type" value="Genomic_DNA"/>
</dbReference>
<name>A0A518AHN8_9BACT</name>
<keyword evidence="2" id="KW-1185">Reference proteome</keyword>
<dbReference type="KEGG" id="amuc:Pan181_03740"/>
<dbReference type="Proteomes" id="UP000315750">
    <property type="component" value="Chromosome"/>
</dbReference>
<dbReference type="AlphaFoldDB" id="A0A518AHN8"/>
<proteinExistence type="predicted"/>
<protein>
    <submittedName>
        <fullName evidence="1">Uncharacterized protein</fullName>
    </submittedName>
</protein>
<evidence type="ECO:0000313" key="1">
    <source>
        <dbReference type="EMBL" id="QDU54194.1"/>
    </source>
</evidence>
<organism evidence="1 2">
    <name type="scientific">Aeoliella mucimassa</name>
    <dbReference type="NCBI Taxonomy" id="2527972"/>
    <lineage>
        <taxon>Bacteria</taxon>
        <taxon>Pseudomonadati</taxon>
        <taxon>Planctomycetota</taxon>
        <taxon>Planctomycetia</taxon>
        <taxon>Pirellulales</taxon>
        <taxon>Lacipirellulaceae</taxon>
        <taxon>Aeoliella</taxon>
    </lineage>
</organism>
<dbReference type="OrthoDB" id="282548at2"/>
<evidence type="ECO:0000313" key="2">
    <source>
        <dbReference type="Proteomes" id="UP000315750"/>
    </source>
</evidence>
<gene>
    <name evidence="1" type="ORF">Pan181_03740</name>
</gene>
<reference evidence="1 2" key="1">
    <citation type="submission" date="2019-02" db="EMBL/GenBank/DDBJ databases">
        <title>Deep-cultivation of Planctomycetes and their phenomic and genomic characterization uncovers novel biology.</title>
        <authorList>
            <person name="Wiegand S."/>
            <person name="Jogler M."/>
            <person name="Boedeker C."/>
            <person name="Pinto D."/>
            <person name="Vollmers J."/>
            <person name="Rivas-Marin E."/>
            <person name="Kohn T."/>
            <person name="Peeters S.H."/>
            <person name="Heuer A."/>
            <person name="Rast P."/>
            <person name="Oberbeckmann S."/>
            <person name="Bunk B."/>
            <person name="Jeske O."/>
            <person name="Meyerdierks A."/>
            <person name="Storesund J.E."/>
            <person name="Kallscheuer N."/>
            <person name="Luecker S."/>
            <person name="Lage O.M."/>
            <person name="Pohl T."/>
            <person name="Merkel B.J."/>
            <person name="Hornburger P."/>
            <person name="Mueller R.-W."/>
            <person name="Bruemmer F."/>
            <person name="Labrenz M."/>
            <person name="Spormann A.M."/>
            <person name="Op den Camp H."/>
            <person name="Overmann J."/>
            <person name="Amann R."/>
            <person name="Jetten M.S.M."/>
            <person name="Mascher T."/>
            <person name="Medema M.H."/>
            <person name="Devos D.P."/>
            <person name="Kaster A.-K."/>
            <person name="Ovreas L."/>
            <person name="Rohde M."/>
            <person name="Galperin M.Y."/>
            <person name="Jogler C."/>
        </authorList>
    </citation>
    <scope>NUCLEOTIDE SEQUENCE [LARGE SCALE GENOMIC DNA]</scope>
    <source>
        <strain evidence="1 2">Pan181</strain>
    </source>
</reference>
<sequence>MSLTSQLEKEIALAGTSATNLAIQQQGDTLICALAAIDSLGVSIHRLELQSTKLTGRSPERLREVADNLARRVSYLLEAIAPIEIDDQACTIQMRSTPPYRKENATSYYEVLVTAGGISLRRFSKSRGTARQPEPFDLTRQVLYRLVDDFVAAAESA</sequence>
<accession>A0A518AHN8</accession>